<feature type="compositionally biased region" description="Basic and acidic residues" evidence="1">
    <location>
        <begin position="15"/>
        <end position="34"/>
    </location>
</feature>
<sequence>MNGDNGGSVGVVDVMEERESENRPEKFQRERKRESLMEDEDTCLLHECWWILRSMMIVTTGKIAPMEEGSGLKPIFGKKAERDSRLGELGLSTPPFGGKISFKDNAIA</sequence>
<dbReference type="AlphaFoldDB" id="A0A2N9JBH0"/>
<feature type="region of interest" description="Disordered" evidence="1">
    <location>
        <begin position="1"/>
        <end position="34"/>
    </location>
</feature>
<reference evidence="2" key="1">
    <citation type="submission" date="2018-02" db="EMBL/GenBank/DDBJ databases">
        <authorList>
            <person name="Cohen D.B."/>
            <person name="Kent A.D."/>
        </authorList>
    </citation>
    <scope>NUCLEOTIDE SEQUENCE</scope>
</reference>
<protein>
    <submittedName>
        <fullName evidence="2">Uncharacterized protein</fullName>
    </submittedName>
</protein>
<gene>
    <name evidence="2" type="ORF">FSB_LOCUS61825</name>
</gene>
<evidence type="ECO:0000313" key="2">
    <source>
        <dbReference type="EMBL" id="SPD33943.1"/>
    </source>
</evidence>
<evidence type="ECO:0000256" key="1">
    <source>
        <dbReference type="SAM" id="MobiDB-lite"/>
    </source>
</evidence>
<proteinExistence type="predicted"/>
<accession>A0A2N9JBH0</accession>
<organism evidence="2">
    <name type="scientific">Fagus sylvatica</name>
    <name type="common">Beechnut</name>
    <dbReference type="NCBI Taxonomy" id="28930"/>
    <lineage>
        <taxon>Eukaryota</taxon>
        <taxon>Viridiplantae</taxon>
        <taxon>Streptophyta</taxon>
        <taxon>Embryophyta</taxon>
        <taxon>Tracheophyta</taxon>
        <taxon>Spermatophyta</taxon>
        <taxon>Magnoliopsida</taxon>
        <taxon>eudicotyledons</taxon>
        <taxon>Gunneridae</taxon>
        <taxon>Pentapetalae</taxon>
        <taxon>rosids</taxon>
        <taxon>fabids</taxon>
        <taxon>Fagales</taxon>
        <taxon>Fagaceae</taxon>
        <taxon>Fagus</taxon>
    </lineage>
</organism>
<dbReference type="EMBL" id="OIVN01006481">
    <property type="protein sequence ID" value="SPD33943.1"/>
    <property type="molecule type" value="Genomic_DNA"/>
</dbReference>
<name>A0A2N9JBH0_FAGSY</name>